<evidence type="ECO:0000256" key="1">
    <source>
        <dbReference type="ARBA" id="ARBA00005104"/>
    </source>
</evidence>
<reference evidence="6" key="1">
    <citation type="journal article" date="2019" name="Int. J. Syst. Evol. Microbiol.">
        <title>The Global Catalogue of Microorganisms (GCM) 10K type strain sequencing project: providing services to taxonomists for standard genome sequencing and annotation.</title>
        <authorList>
            <consortium name="The Broad Institute Genomics Platform"/>
            <consortium name="The Broad Institute Genome Sequencing Center for Infectious Disease"/>
            <person name="Wu L."/>
            <person name="Ma J."/>
        </authorList>
    </citation>
    <scope>NUCLEOTIDE SEQUENCE [LARGE SCALE GENOMIC DNA]</scope>
    <source>
        <strain evidence="6">CCUG 61696</strain>
    </source>
</reference>
<name>A0ABW3Z8B2_9HYPH</name>
<feature type="domain" description="Bacterial bifunctional deaminase-reductase C-terminal" evidence="4">
    <location>
        <begin position="56"/>
        <end position="241"/>
    </location>
</feature>
<dbReference type="SUPFAM" id="SSF53597">
    <property type="entry name" value="Dihydrofolate reductase-like"/>
    <property type="match status" value="1"/>
</dbReference>
<dbReference type="PANTHER" id="PTHR38011:SF7">
    <property type="entry name" value="2,5-DIAMINO-6-RIBOSYLAMINO-4(3H)-PYRIMIDINONE 5'-PHOSPHATE REDUCTASE"/>
    <property type="match status" value="1"/>
</dbReference>
<keyword evidence="6" id="KW-1185">Reference proteome</keyword>
<evidence type="ECO:0000313" key="5">
    <source>
        <dbReference type="EMBL" id="MFD1332514.1"/>
    </source>
</evidence>
<keyword evidence="3" id="KW-0560">Oxidoreductase</keyword>
<gene>
    <name evidence="5" type="ORF">ACFQ4O_10940</name>
</gene>
<dbReference type="Gene3D" id="3.40.430.10">
    <property type="entry name" value="Dihydrofolate Reductase, subunit A"/>
    <property type="match status" value="1"/>
</dbReference>
<protein>
    <submittedName>
        <fullName evidence="5">Bifunctional diaminohydroxyphosphoribosylaminopyrimidine deaminase/5-amino-6-(5-phosphoribosylamino)uracil reductase</fullName>
    </submittedName>
</protein>
<dbReference type="InterPro" id="IPR024072">
    <property type="entry name" value="DHFR-like_dom_sf"/>
</dbReference>
<keyword evidence="2" id="KW-0521">NADP</keyword>
<evidence type="ECO:0000256" key="2">
    <source>
        <dbReference type="ARBA" id="ARBA00022857"/>
    </source>
</evidence>
<comment type="pathway">
    <text evidence="1">Cofactor biosynthesis; riboflavin biosynthesis.</text>
</comment>
<dbReference type="InterPro" id="IPR050765">
    <property type="entry name" value="Riboflavin_Biosynth_HTPR"/>
</dbReference>
<evidence type="ECO:0000259" key="4">
    <source>
        <dbReference type="Pfam" id="PF01872"/>
    </source>
</evidence>
<comment type="caution">
    <text evidence="5">The sequence shown here is derived from an EMBL/GenBank/DDBJ whole genome shotgun (WGS) entry which is preliminary data.</text>
</comment>
<proteinExistence type="predicted"/>
<organism evidence="5 6">
    <name type="scientific">Methylopila musalis</name>
    <dbReference type="NCBI Taxonomy" id="1134781"/>
    <lineage>
        <taxon>Bacteria</taxon>
        <taxon>Pseudomonadati</taxon>
        <taxon>Pseudomonadota</taxon>
        <taxon>Alphaproteobacteria</taxon>
        <taxon>Hyphomicrobiales</taxon>
        <taxon>Methylopilaceae</taxon>
        <taxon>Methylopila</taxon>
    </lineage>
</organism>
<dbReference type="Pfam" id="PF01872">
    <property type="entry name" value="RibD_C"/>
    <property type="match status" value="1"/>
</dbReference>
<feature type="non-terminal residue" evidence="5">
    <location>
        <position position="1"/>
    </location>
</feature>
<evidence type="ECO:0000256" key="3">
    <source>
        <dbReference type="ARBA" id="ARBA00023002"/>
    </source>
</evidence>
<accession>A0ABW3Z8B2</accession>
<dbReference type="InterPro" id="IPR002734">
    <property type="entry name" value="RibDG_C"/>
</dbReference>
<dbReference type="Proteomes" id="UP001597171">
    <property type="component" value="Unassembled WGS sequence"/>
</dbReference>
<dbReference type="PANTHER" id="PTHR38011">
    <property type="entry name" value="DIHYDROFOLATE REDUCTASE FAMILY PROTEIN (AFU_ORTHOLOGUE AFUA_8G06820)"/>
    <property type="match status" value="1"/>
</dbReference>
<sequence>RAVVAAADPDPRVNGRGFQRLREAGVAVTFGVGGAEARELNAGHVSRIARERPRTLLKLAVSRDGKAGLSGRRPVAITSEASRAYVHMLRAQSDAILVGVGTALADDPDLTCRLPGMAGWSPTRIVLDSDLRLPLSSKLVTSADVTPTVAIAAHDAAYDAERALAARGVLVWRVDRVDGRVGLRPALTLLALQGVTRLMVEGGPTLAAALLRADLVDEAALGQSPTDLGPNAIDALDGLPLAAITASPAFEISGRRVIGPDLWRRYVRRR</sequence>
<dbReference type="EMBL" id="JBHTMX010000093">
    <property type="protein sequence ID" value="MFD1332514.1"/>
    <property type="molecule type" value="Genomic_DNA"/>
</dbReference>
<dbReference type="RefSeq" id="WP_378775730.1">
    <property type="nucleotide sequence ID" value="NZ_JBHTMX010000093.1"/>
</dbReference>
<evidence type="ECO:0000313" key="6">
    <source>
        <dbReference type="Proteomes" id="UP001597171"/>
    </source>
</evidence>